<evidence type="ECO:0000256" key="3">
    <source>
        <dbReference type="ARBA" id="ARBA00009174"/>
    </source>
</evidence>
<evidence type="ECO:0000256" key="10">
    <source>
        <dbReference type="ARBA" id="ARBA00025049"/>
    </source>
</evidence>
<keyword evidence="6" id="KW-0444">Lipid biosynthesis</keyword>
<comment type="subcellular location">
    <subcellularLocation>
        <location evidence="2">Cytoplasm</location>
    </subcellularLocation>
</comment>
<dbReference type="GO" id="GO:0006633">
    <property type="term" value="P:fatty acid biosynthetic process"/>
    <property type="evidence" value="ECO:0007669"/>
    <property type="project" value="InterPro"/>
</dbReference>
<dbReference type="CDD" id="cd01288">
    <property type="entry name" value="FabZ"/>
    <property type="match status" value="1"/>
</dbReference>
<keyword evidence="9 11" id="KW-0456">Lyase</keyword>
<evidence type="ECO:0000313" key="12">
    <source>
        <dbReference type="Proteomes" id="UP000644115"/>
    </source>
</evidence>
<dbReference type="InterPro" id="IPR029069">
    <property type="entry name" value="HotDog_dom_sf"/>
</dbReference>
<comment type="caution">
    <text evidence="11">The sequence shown here is derived from an EMBL/GenBank/DDBJ whole genome shotgun (WGS) entry which is preliminary data.</text>
</comment>
<dbReference type="Gene3D" id="3.10.129.10">
    <property type="entry name" value="Hotdog Thioesterase"/>
    <property type="match status" value="1"/>
</dbReference>
<dbReference type="Pfam" id="PF07977">
    <property type="entry name" value="FabA"/>
    <property type="match status" value="1"/>
</dbReference>
<dbReference type="AlphaFoldDB" id="A0A923SR50"/>
<dbReference type="PANTHER" id="PTHR30272:SF1">
    <property type="entry name" value="3-HYDROXYACYL-[ACYL-CARRIER-PROTEIN] DEHYDRATASE"/>
    <property type="match status" value="1"/>
</dbReference>
<dbReference type="NCBIfam" id="NF000582">
    <property type="entry name" value="PRK00006.1"/>
    <property type="match status" value="1"/>
</dbReference>
<evidence type="ECO:0000256" key="1">
    <source>
        <dbReference type="ARBA" id="ARBA00001055"/>
    </source>
</evidence>
<gene>
    <name evidence="11" type="primary">fabZ</name>
    <name evidence="11" type="ORF">H8876_03430</name>
</gene>
<dbReference type="NCBIfam" id="TIGR01750">
    <property type="entry name" value="fabZ"/>
    <property type="match status" value="1"/>
</dbReference>
<dbReference type="SUPFAM" id="SSF54637">
    <property type="entry name" value="Thioesterase/thiol ester dehydrase-isomerase"/>
    <property type="match status" value="1"/>
</dbReference>
<proteinExistence type="inferred from homology"/>
<dbReference type="InterPro" id="IPR010084">
    <property type="entry name" value="FabZ"/>
</dbReference>
<dbReference type="PANTHER" id="PTHR30272">
    <property type="entry name" value="3-HYDROXYACYL-[ACYL-CARRIER-PROTEIN] DEHYDRATASE"/>
    <property type="match status" value="1"/>
</dbReference>
<comment type="similarity">
    <text evidence="3">Belongs to the thioester dehydratase family. FabZ subfamily.</text>
</comment>
<evidence type="ECO:0000256" key="8">
    <source>
        <dbReference type="ARBA" id="ARBA00023098"/>
    </source>
</evidence>
<keyword evidence="8" id="KW-0443">Lipid metabolism</keyword>
<evidence type="ECO:0000256" key="7">
    <source>
        <dbReference type="ARBA" id="ARBA00022556"/>
    </source>
</evidence>
<evidence type="ECO:0000256" key="2">
    <source>
        <dbReference type="ARBA" id="ARBA00004496"/>
    </source>
</evidence>
<organism evidence="11 12">
    <name type="scientific">Lentihominibacter faecis</name>
    <dbReference type="NCBI Taxonomy" id="2764712"/>
    <lineage>
        <taxon>Bacteria</taxon>
        <taxon>Bacillati</taxon>
        <taxon>Bacillota</taxon>
        <taxon>Clostridia</taxon>
        <taxon>Peptostreptococcales</taxon>
        <taxon>Anaerovoracaceae</taxon>
        <taxon>Lentihominibacter</taxon>
    </lineage>
</organism>
<evidence type="ECO:0000256" key="4">
    <source>
        <dbReference type="ARBA" id="ARBA00013167"/>
    </source>
</evidence>
<dbReference type="EC" id="4.2.1.59" evidence="4"/>
<dbReference type="GO" id="GO:0019171">
    <property type="term" value="F:(3R)-hydroxyacyl-[acyl-carrier-protein] dehydratase activity"/>
    <property type="evidence" value="ECO:0007669"/>
    <property type="project" value="UniProtKB-EC"/>
</dbReference>
<dbReference type="InterPro" id="IPR013114">
    <property type="entry name" value="FabA_FabZ"/>
</dbReference>
<evidence type="ECO:0000256" key="5">
    <source>
        <dbReference type="ARBA" id="ARBA00022490"/>
    </source>
</evidence>
<comment type="function">
    <text evidence="10">Involved in unsaturated fatty acids biosynthesis. Catalyzes the dehydration of short chain beta-hydroxyacyl-ACPs and long chain saturated and unsaturated beta-hydroxyacyl-ACPs.</text>
</comment>
<evidence type="ECO:0000256" key="9">
    <source>
        <dbReference type="ARBA" id="ARBA00023239"/>
    </source>
</evidence>
<dbReference type="FunFam" id="3.10.129.10:FF:000001">
    <property type="entry name" value="3-hydroxyacyl-[acyl-carrier-protein] dehydratase FabZ"/>
    <property type="match status" value="1"/>
</dbReference>
<dbReference type="EMBL" id="JACRWC010000048">
    <property type="protein sequence ID" value="MBC5999050.1"/>
    <property type="molecule type" value="Genomic_DNA"/>
</dbReference>
<sequence length="141" mass="15774">MLMNREQIKEVLPHREPFLLVDEVEEMEVGKSIVAKKYVTEDEYYFQGHFPGRPIMPGVLIVESLAQAGGITVLSLPENKGKLAVFASIKNAKFKRQVVPGDVLTLKVRMERLRKTAGTGLAEAYVGDELACKCEIMFAFD</sequence>
<reference evidence="11" key="1">
    <citation type="submission" date="2020-08" db="EMBL/GenBank/DDBJ databases">
        <authorList>
            <person name="Liu C."/>
            <person name="Sun Q."/>
        </authorList>
    </citation>
    <scope>NUCLEOTIDE SEQUENCE</scope>
    <source>
        <strain evidence="11">BX16</strain>
    </source>
</reference>
<evidence type="ECO:0000256" key="6">
    <source>
        <dbReference type="ARBA" id="ARBA00022516"/>
    </source>
</evidence>
<comment type="catalytic activity">
    <reaction evidence="1">
        <text>a (3R)-hydroxyacyl-[ACP] = a (2E)-enoyl-[ACP] + H2O</text>
        <dbReference type="Rhea" id="RHEA:13097"/>
        <dbReference type="Rhea" id="RHEA-COMP:9925"/>
        <dbReference type="Rhea" id="RHEA-COMP:9945"/>
        <dbReference type="ChEBI" id="CHEBI:15377"/>
        <dbReference type="ChEBI" id="CHEBI:78784"/>
        <dbReference type="ChEBI" id="CHEBI:78827"/>
        <dbReference type="EC" id="4.2.1.59"/>
    </reaction>
</comment>
<keyword evidence="5" id="KW-0963">Cytoplasm</keyword>
<name>A0A923SR50_9FIRM</name>
<accession>A0A923SR50</accession>
<dbReference type="GO" id="GO:0016020">
    <property type="term" value="C:membrane"/>
    <property type="evidence" value="ECO:0007669"/>
    <property type="project" value="GOC"/>
</dbReference>
<dbReference type="GO" id="GO:0005737">
    <property type="term" value="C:cytoplasm"/>
    <property type="evidence" value="ECO:0007669"/>
    <property type="project" value="UniProtKB-SubCell"/>
</dbReference>
<dbReference type="Proteomes" id="UP000644115">
    <property type="component" value="Unassembled WGS sequence"/>
</dbReference>
<keyword evidence="7" id="KW-0441">Lipid A biosynthesis</keyword>
<dbReference type="GO" id="GO:0009245">
    <property type="term" value="P:lipid A biosynthetic process"/>
    <property type="evidence" value="ECO:0007669"/>
    <property type="project" value="UniProtKB-KW"/>
</dbReference>
<evidence type="ECO:0000313" key="11">
    <source>
        <dbReference type="EMBL" id="MBC5999050.1"/>
    </source>
</evidence>
<dbReference type="RefSeq" id="WP_249286532.1">
    <property type="nucleotide sequence ID" value="NZ_JACRWC010000048.1"/>
</dbReference>
<protein>
    <recommendedName>
        <fullName evidence="4">3-hydroxyacyl-[acyl-carrier-protein] dehydratase</fullName>
        <ecNumber evidence="4">4.2.1.59</ecNumber>
    </recommendedName>
</protein>
<keyword evidence="12" id="KW-1185">Reference proteome</keyword>